<reference evidence="1" key="1">
    <citation type="submission" date="2016-04" db="EMBL/GenBank/DDBJ databases">
        <authorList>
            <person name="Evans L.H."/>
            <person name="Alamgir A."/>
            <person name="Owens N."/>
            <person name="Weber N.D."/>
            <person name="Virtaneva K."/>
            <person name="Barbian K."/>
            <person name="Babar A."/>
            <person name="Rosenke K."/>
        </authorList>
    </citation>
    <scope>NUCLEOTIDE SEQUENCE</scope>
    <source>
        <strain evidence="1">86</strain>
    </source>
</reference>
<dbReference type="InterPro" id="IPR050099">
    <property type="entry name" value="SIS_GmhA/DiaA_subfam"/>
</dbReference>
<dbReference type="SUPFAM" id="SSF53697">
    <property type="entry name" value="SIS domain"/>
    <property type="match status" value="1"/>
</dbReference>
<dbReference type="PANTHER" id="PTHR30390">
    <property type="entry name" value="SEDOHEPTULOSE 7-PHOSPHATE ISOMERASE / DNAA INITIATOR-ASSOCIATING FACTOR FOR REPLICATION INITIATION"/>
    <property type="match status" value="1"/>
</dbReference>
<protein>
    <submittedName>
        <fullName evidence="1">Sugar isomerase family protein</fullName>
    </submittedName>
</protein>
<proteinExistence type="predicted"/>
<gene>
    <name evidence="1" type="ORF">KL86DPRO_70080</name>
</gene>
<evidence type="ECO:0000313" key="1">
    <source>
        <dbReference type="EMBL" id="SBW10893.1"/>
    </source>
</evidence>
<dbReference type="Gene3D" id="3.40.50.10490">
    <property type="entry name" value="Glucose-6-phosphate isomerase like protein, domain 1"/>
    <property type="match status" value="1"/>
</dbReference>
<name>A0A212KGQ9_9DELT</name>
<accession>A0A212KGQ9</accession>
<dbReference type="GO" id="GO:0016853">
    <property type="term" value="F:isomerase activity"/>
    <property type="evidence" value="ECO:0007669"/>
    <property type="project" value="UniProtKB-KW"/>
</dbReference>
<dbReference type="InterPro" id="IPR046348">
    <property type="entry name" value="SIS_dom_sf"/>
</dbReference>
<dbReference type="GO" id="GO:0097367">
    <property type="term" value="F:carbohydrate derivative binding"/>
    <property type="evidence" value="ECO:0007669"/>
    <property type="project" value="InterPro"/>
</dbReference>
<dbReference type="GO" id="GO:1901135">
    <property type="term" value="P:carbohydrate derivative metabolic process"/>
    <property type="evidence" value="ECO:0007669"/>
    <property type="project" value="InterPro"/>
</dbReference>
<dbReference type="AlphaFoldDB" id="A0A212KGQ9"/>
<keyword evidence="1" id="KW-0413">Isomerase</keyword>
<dbReference type="EMBL" id="FLUQ01000007">
    <property type="protein sequence ID" value="SBW10893.1"/>
    <property type="molecule type" value="Genomic_DNA"/>
</dbReference>
<sequence length="121" mass="12649">MASVFSSLPQSVFAAWLQGSRLASNDGLLILSVGGGDAERNISSNLVHAIDYAKAIGAAVTGIVGKDGGYTAKQADVVVVVPTVNPAHVTPHTESCHSYICHLLVSHPKLKMAPTKWESVL</sequence>
<dbReference type="PANTHER" id="PTHR30390:SF6">
    <property type="entry name" value="DNAA INITIATOR-ASSOCIATING PROTEIN DIAA"/>
    <property type="match status" value="1"/>
</dbReference>
<organism evidence="1">
    <name type="scientific">uncultured delta proteobacterium</name>
    <dbReference type="NCBI Taxonomy" id="34034"/>
    <lineage>
        <taxon>Bacteria</taxon>
        <taxon>Deltaproteobacteria</taxon>
        <taxon>environmental samples</taxon>
    </lineage>
</organism>